<evidence type="ECO:0000256" key="1">
    <source>
        <dbReference type="ARBA" id="ARBA00022801"/>
    </source>
</evidence>
<dbReference type="RefSeq" id="WP_154537133.1">
    <property type="nucleotide sequence ID" value="NZ_VUNE01000001.1"/>
</dbReference>
<sequence>MENIKKMKDLVEISKIVTGSDNFYEIKDIVIKKMLSVVHPTKACVNLFYGDDYSYAHLVCSATLDYIPTLFPQNEEYGSKIDFDLYPKYIHEAVREKKQVIVENIFEYEGAKGEEMMALNEKYVGRAVFPFVLENRTIGFMSCYIMKGEKLEQDDIDFISQVASLLTLSISITEKNDGINKLVDKLRSSMNNINKASMEIYSTKNLDYYLNKMTSVLLESLNSEFTFIRMVKKDSEDNIEENVIDVVRPNSEKAEFSSLVTHILNSKKNVEVNNNGNFSMIDGGVAKCYLYKKFIIDSKTELVVGCIGSAEYSNDDRKTISILARQIYLNIQTYEHMKIEEKHKDIENELSILKKQQKLIMDCCSDGNFGNKEMYFYQESAKVVGGDFYNAIDLGDKVVFIVADVMGHGVASNYIVALLKGAFNILIRYSDSPKEILRNLNQYIYKEFDEIGMYATALVGIFDKYNEKMTISNAGHYYPIVIDKKGRSVDISDGKQGLPVGVLENSSYNEIEINLDDKESICFFTDGILEMKNNLGKEFGLERLERFLLKNINKNKENVIRKIKDEIQNYSSNREKQDDILVVFFKNKTEN</sequence>
<dbReference type="EMBL" id="VUNE01000001">
    <property type="protein sequence ID" value="MST61746.1"/>
    <property type="molecule type" value="Genomic_DNA"/>
</dbReference>
<dbReference type="PANTHER" id="PTHR43156:SF2">
    <property type="entry name" value="STAGE II SPORULATION PROTEIN E"/>
    <property type="match status" value="1"/>
</dbReference>
<name>A0A6N7XAS7_9FIRM</name>
<dbReference type="Gene3D" id="3.30.450.40">
    <property type="match status" value="1"/>
</dbReference>
<evidence type="ECO:0000313" key="3">
    <source>
        <dbReference type="EMBL" id="MST61746.1"/>
    </source>
</evidence>
<dbReference type="Gene3D" id="3.60.40.10">
    <property type="entry name" value="PPM-type phosphatase domain"/>
    <property type="match status" value="1"/>
</dbReference>
<dbReference type="InterPro" id="IPR052016">
    <property type="entry name" value="Bact_Sigma-Reg"/>
</dbReference>
<keyword evidence="1" id="KW-0378">Hydrolase</keyword>
<dbReference type="Proteomes" id="UP000440713">
    <property type="component" value="Unassembled WGS sequence"/>
</dbReference>
<dbReference type="InterPro" id="IPR036457">
    <property type="entry name" value="PPM-type-like_dom_sf"/>
</dbReference>
<dbReference type="GO" id="GO:0016791">
    <property type="term" value="F:phosphatase activity"/>
    <property type="evidence" value="ECO:0007669"/>
    <property type="project" value="TreeGrafter"/>
</dbReference>
<evidence type="ECO:0000259" key="2">
    <source>
        <dbReference type="SMART" id="SM00331"/>
    </source>
</evidence>
<organism evidence="3 4">
    <name type="scientific">Peptostreptococcus porci</name>
    <dbReference type="NCBI Taxonomy" id="2652282"/>
    <lineage>
        <taxon>Bacteria</taxon>
        <taxon>Bacillati</taxon>
        <taxon>Bacillota</taxon>
        <taxon>Clostridia</taxon>
        <taxon>Peptostreptococcales</taxon>
        <taxon>Peptostreptococcaceae</taxon>
        <taxon>Peptostreptococcus</taxon>
    </lineage>
</organism>
<dbReference type="SMART" id="SM00331">
    <property type="entry name" value="PP2C_SIG"/>
    <property type="match status" value="1"/>
</dbReference>
<dbReference type="SUPFAM" id="SSF81606">
    <property type="entry name" value="PP2C-like"/>
    <property type="match status" value="1"/>
</dbReference>
<dbReference type="InterPro" id="IPR029016">
    <property type="entry name" value="GAF-like_dom_sf"/>
</dbReference>
<gene>
    <name evidence="3" type="ORF">FYJ71_02000</name>
</gene>
<evidence type="ECO:0000313" key="4">
    <source>
        <dbReference type="Proteomes" id="UP000440713"/>
    </source>
</evidence>
<dbReference type="SUPFAM" id="SSF55781">
    <property type="entry name" value="GAF domain-like"/>
    <property type="match status" value="1"/>
</dbReference>
<proteinExistence type="predicted"/>
<dbReference type="InterPro" id="IPR001932">
    <property type="entry name" value="PPM-type_phosphatase-like_dom"/>
</dbReference>
<protein>
    <submittedName>
        <fullName evidence="3">SpoIIE family protein phosphatase</fullName>
    </submittedName>
</protein>
<comment type="caution">
    <text evidence="3">The sequence shown here is derived from an EMBL/GenBank/DDBJ whole genome shotgun (WGS) entry which is preliminary data.</text>
</comment>
<keyword evidence="4" id="KW-1185">Reference proteome</keyword>
<accession>A0A6N7XAS7</accession>
<feature type="domain" description="PPM-type phosphatase" evidence="2">
    <location>
        <begin position="369"/>
        <end position="587"/>
    </location>
</feature>
<dbReference type="Pfam" id="PF07228">
    <property type="entry name" value="SpoIIE"/>
    <property type="match status" value="1"/>
</dbReference>
<dbReference type="PANTHER" id="PTHR43156">
    <property type="entry name" value="STAGE II SPORULATION PROTEIN E-RELATED"/>
    <property type="match status" value="1"/>
</dbReference>
<reference evidence="3 4" key="1">
    <citation type="submission" date="2019-08" db="EMBL/GenBank/DDBJ databases">
        <title>In-depth cultivation of the pig gut microbiome towards novel bacterial diversity and tailored functional studies.</title>
        <authorList>
            <person name="Wylensek D."/>
            <person name="Hitch T.C.A."/>
            <person name="Clavel T."/>
        </authorList>
    </citation>
    <scope>NUCLEOTIDE SEQUENCE [LARGE SCALE GENOMIC DNA]</scope>
    <source>
        <strain evidence="3 4">WCA-SAB-591-4A-A</strain>
    </source>
</reference>
<dbReference type="AlphaFoldDB" id="A0A6N7XAS7"/>